<dbReference type="InterPro" id="IPR015424">
    <property type="entry name" value="PyrdxlP-dep_Trfase"/>
</dbReference>
<gene>
    <name evidence="5" type="ORF">LODBEIA_P07600</name>
</gene>
<comment type="cofactor">
    <cofactor evidence="1">
        <name>pyridoxal 5'-phosphate</name>
        <dbReference type="ChEBI" id="CHEBI:597326"/>
    </cofactor>
</comment>
<sequence>MTTDEEETFHQTYNEFRSDTFTVPTRSMIESSYLNATYGDSVYGEDESTLALESRMCEITGKPAALFCASGTMSNQIGLRVNLMQPPYSILCDHRAHVFLHEAAGLATLSQAMVHPVVPRNGRYLTLEDVLSNVTFDDGDIHAAPTKVISLENTLHGIVMPVEEIARISQFCREHDIKLHLDGARLWNASVATGVSIKEYCSYFDTVSLCLSKSLGAPMGSILVASTTQMIRKANHFKKQSGGGIRQSGLMASMALYAVEHNLAKIAKSHAFARQIGEFCQRNGILLESPVDTNFVFVDCKANKMDPNLLIELATRKYNVKLMGGRIACHFQLHPSSIERVEKCLLECYQESLVNPHQPDNKNNKKMYNFDAIKAKGNLIESTD</sequence>
<dbReference type="Pfam" id="PF01212">
    <property type="entry name" value="Beta_elim_lyase"/>
    <property type="match status" value="1"/>
</dbReference>
<proteinExistence type="inferred from homology"/>
<evidence type="ECO:0000313" key="6">
    <source>
        <dbReference type="Proteomes" id="UP001497383"/>
    </source>
</evidence>
<keyword evidence="6" id="KW-1185">Reference proteome</keyword>
<evidence type="ECO:0000313" key="5">
    <source>
        <dbReference type="EMBL" id="CAK9436202.1"/>
    </source>
</evidence>
<dbReference type="PANTHER" id="PTHR48097:SF9">
    <property type="entry name" value="L-THREONINE ALDOLASE"/>
    <property type="match status" value="1"/>
</dbReference>
<reference evidence="5 6" key="1">
    <citation type="submission" date="2024-03" db="EMBL/GenBank/DDBJ databases">
        <authorList>
            <person name="Brejova B."/>
        </authorList>
    </citation>
    <scope>NUCLEOTIDE SEQUENCE [LARGE SCALE GENOMIC DNA]</scope>
    <source>
        <strain evidence="5 6">CBS 14171</strain>
    </source>
</reference>
<comment type="similarity">
    <text evidence="2">Belongs to the threonine aldolase family.</text>
</comment>
<dbReference type="InterPro" id="IPR023603">
    <property type="entry name" value="Low_specificity_L-TA-like"/>
</dbReference>
<name>A0ABP0ZEF3_9ASCO</name>
<dbReference type="PIRSF" id="PIRSF017617">
    <property type="entry name" value="Thr_aldolase"/>
    <property type="match status" value="1"/>
</dbReference>
<dbReference type="InterPro" id="IPR015421">
    <property type="entry name" value="PyrdxlP-dep_Trfase_major"/>
</dbReference>
<dbReference type="NCBIfam" id="NF041359">
    <property type="entry name" value="GntG_guanitoxin"/>
    <property type="match status" value="1"/>
</dbReference>
<dbReference type="EMBL" id="OZ022405">
    <property type="protein sequence ID" value="CAK9436202.1"/>
    <property type="molecule type" value="Genomic_DNA"/>
</dbReference>
<accession>A0ABP0ZEF3</accession>
<dbReference type="Gene3D" id="3.40.640.10">
    <property type="entry name" value="Type I PLP-dependent aspartate aminotransferase-like (Major domain)"/>
    <property type="match status" value="1"/>
</dbReference>
<dbReference type="PANTHER" id="PTHR48097">
    <property type="entry name" value="L-THREONINE ALDOLASE-RELATED"/>
    <property type="match status" value="1"/>
</dbReference>
<evidence type="ECO:0000256" key="1">
    <source>
        <dbReference type="ARBA" id="ARBA00001933"/>
    </source>
</evidence>
<protein>
    <recommendedName>
        <fullName evidence="4">Aromatic amino acid beta-eliminating lyase/threonine aldolase domain-containing protein</fullName>
    </recommendedName>
</protein>
<dbReference type="InterPro" id="IPR001597">
    <property type="entry name" value="ArAA_b-elim_lyase/Thr_aldolase"/>
</dbReference>
<dbReference type="GeneID" id="92205956"/>
<dbReference type="RefSeq" id="XP_066827698.1">
    <property type="nucleotide sequence ID" value="XM_066976716.1"/>
</dbReference>
<dbReference type="SUPFAM" id="SSF53383">
    <property type="entry name" value="PLP-dependent transferases"/>
    <property type="match status" value="1"/>
</dbReference>
<dbReference type="CDD" id="cd06502">
    <property type="entry name" value="TA_like"/>
    <property type="match status" value="1"/>
</dbReference>
<evidence type="ECO:0000256" key="3">
    <source>
        <dbReference type="ARBA" id="ARBA00022898"/>
    </source>
</evidence>
<organism evidence="5 6">
    <name type="scientific">Lodderomyces beijingensis</name>
    <dbReference type="NCBI Taxonomy" id="1775926"/>
    <lineage>
        <taxon>Eukaryota</taxon>
        <taxon>Fungi</taxon>
        <taxon>Dikarya</taxon>
        <taxon>Ascomycota</taxon>
        <taxon>Saccharomycotina</taxon>
        <taxon>Pichiomycetes</taxon>
        <taxon>Debaryomycetaceae</taxon>
        <taxon>Candida/Lodderomyces clade</taxon>
        <taxon>Lodderomyces</taxon>
    </lineage>
</organism>
<evidence type="ECO:0000259" key="4">
    <source>
        <dbReference type="Pfam" id="PF01212"/>
    </source>
</evidence>
<keyword evidence="3" id="KW-0663">Pyridoxal phosphate</keyword>
<feature type="domain" description="Aromatic amino acid beta-eliminating lyase/threonine aldolase" evidence="4">
    <location>
        <begin position="15"/>
        <end position="301"/>
    </location>
</feature>
<evidence type="ECO:0000256" key="2">
    <source>
        <dbReference type="ARBA" id="ARBA00006966"/>
    </source>
</evidence>
<dbReference type="Proteomes" id="UP001497383">
    <property type="component" value="Chromosome 1"/>
</dbReference>